<protein>
    <submittedName>
        <fullName evidence="1">Uncharacterized protein</fullName>
    </submittedName>
</protein>
<keyword evidence="2" id="KW-1185">Reference proteome</keyword>
<evidence type="ECO:0000313" key="1">
    <source>
        <dbReference type="EMBL" id="PMD12918.1"/>
    </source>
</evidence>
<reference evidence="1 2" key="1">
    <citation type="submission" date="2016-05" db="EMBL/GenBank/DDBJ databases">
        <title>A degradative enzymes factory behind the ericoid mycorrhizal symbiosis.</title>
        <authorList>
            <consortium name="DOE Joint Genome Institute"/>
            <person name="Martino E."/>
            <person name="Morin E."/>
            <person name="Grelet G."/>
            <person name="Kuo A."/>
            <person name="Kohler A."/>
            <person name="Daghino S."/>
            <person name="Barry K."/>
            <person name="Choi C."/>
            <person name="Cichocki N."/>
            <person name="Clum A."/>
            <person name="Copeland A."/>
            <person name="Hainaut M."/>
            <person name="Haridas S."/>
            <person name="Labutti K."/>
            <person name="Lindquist E."/>
            <person name="Lipzen A."/>
            <person name="Khouja H.-R."/>
            <person name="Murat C."/>
            <person name="Ohm R."/>
            <person name="Olson A."/>
            <person name="Spatafora J."/>
            <person name="Veneault-Fourrey C."/>
            <person name="Henrissat B."/>
            <person name="Grigoriev I."/>
            <person name="Martin F."/>
            <person name="Perotto S."/>
        </authorList>
    </citation>
    <scope>NUCLEOTIDE SEQUENCE [LARGE SCALE GENOMIC DNA]</scope>
    <source>
        <strain evidence="1 2">UAMH 7357</strain>
    </source>
</reference>
<dbReference type="Proteomes" id="UP000235672">
    <property type="component" value="Unassembled WGS sequence"/>
</dbReference>
<dbReference type="EMBL" id="KZ613539">
    <property type="protein sequence ID" value="PMD12918.1"/>
    <property type="molecule type" value="Genomic_DNA"/>
</dbReference>
<proteinExistence type="predicted"/>
<sequence length="52" mass="5495">MPQKQCWHCRVQLNSSTHKCQACSQSAGKDIIAFAACNSAGCCEGATAHNPT</sequence>
<evidence type="ECO:0000313" key="2">
    <source>
        <dbReference type="Proteomes" id="UP000235672"/>
    </source>
</evidence>
<name>A0A2J6PFW6_9HELO</name>
<accession>A0A2J6PFW6</accession>
<organism evidence="1 2">
    <name type="scientific">Hyaloscypha hepaticicola</name>
    <dbReference type="NCBI Taxonomy" id="2082293"/>
    <lineage>
        <taxon>Eukaryota</taxon>
        <taxon>Fungi</taxon>
        <taxon>Dikarya</taxon>
        <taxon>Ascomycota</taxon>
        <taxon>Pezizomycotina</taxon>
        <taxon>Leotiomycetes</taxon>
        <taxon>Helotiales</taxon>
        <taxon>Hyaloscyphaceae</taxon>
        <taxon>Hyaloscypha</taxon>
    </lineage>
</organism>
<dbReference type="AlphaFoldDB" id="A0A2J6PFW6"/>
<gene>
    <name evidence="1" type="ORF">NA56DRAFT_652114</name>
</gene>